<organism evidence="7 8">
    <name type="scientific">Rhodotorula paludigena</name>
    <dbReference type="NCBI Taxonomy" id="86838"/>
    <lineage>
        <taxon>Eukaryota</taxon>
        <taxon>Fungi</taxon>
        <taxon>Dikarya</taxon>
        <taxon>Basidiomycota</taxon>
        <taxon>Pucciniomycotina</taxon>
        <taxon>Microbotryomycetes</taxon>
        <taxon>Sporidiobolales</taxon>
        <taxon>Sporidiobolaceae</taxon>
        <taxon>Rhodotorula</taxon>
    </lineage>
</organism>
<gene>
    <name evidence="7" type="ORF">Rhopal_002083-T1</name>
</gene>
<feature type="compositionally biased region" description="Acidic residues" evidence="5">
    <location>
        <begin position="101"/>
        <end position="126"/>
    </location>
</feature>
<evidence type="ECO:0000256" key="4">
    <source>
        <dbReference type="SAM" id="Coils"/>
    </source>
</evidence>
<dbReference type="PANTHER" id="PTHR18921:SF2">
    <property type="entry name" value="THYROID RECEPTOR-INTERACTING PROTEIN 11"/>
    <property type="match status" value="1"/>
</dbReference>
<proteinExistence type="predicted"/>
<dbReference type="Proteomes" id="UP001342314">
    <property type="component" value="Unassembled WGS sequence"/>
</dbReference>
<name>A0AAV5GF14_9BASI</name>
<dbReference type="GO" id="GO:0005794">
    <property type="term" value="C:Golgi apparatus"/>
    <property type="evidence" value="ECO:0007669"/>
    <property type="project" value="UniProtKB-SubCell"/>
</dbReference>
<feature type="compositionally biased region" description="Basic and acidic residues" evidence="5">
    <location>
        <begin position="1137"/>
        <end position="1146"/>
    </location>
</feature>
<feature type="compositionally biased region" description="Acidic residues" evidence="5">
    <location>
        <begin position="1089"/>
        <end position="1100"/>
    </location>
</feature>
<dbReference type="PROSITE" id="PS50913">
    <property type="entry name" value="GRIP"/>
    <property type="match status" value="1"/>
</dbReference>
<evidence type="ECO:0000313" key="8">
    <source>
        <dbReference type="Proteomes" id="UP001342314"/>
    </source>
</evidence>
<dbReference type="Pfam" id="PF10375">
    <property type="entry name" value="GRAB"/>
    <property type="match status" value="1"/>
</dbReference>
<feature type="domain" description="GRIP" evidence="6">
    <location>
        <begin position="1414"/>
        <end position="1465"/>
    </location>
</feature>
<keyword evidence="3 4" id="KW-0175">Coiled coil</keyword>
<sequence>MERAALAGADEDEDTLERARAAAVRGAAQARLTAILASLGTGFDCAAADVAGATDADDGVAQDDEQCCHGSAARHARAAVAHRALIEALGEDALGGGGGYEADDVDDADEDEGGDEDDGANEDEDQGKDKGAEAMPSPAGVARAEDKGDGGRTAHNSARDVGTESDRKLEPDDELRFHLYEWFSQHHVSDEAFEHLRRILRRAKALGTSGSVLDLDIPSKASLQFAMTRLSGLVEEKHDICPQGCVCYTDPRHQHLESCPTCKRPRYRPPTAKQVAAHERRKKKDADAPLIPTPAASYTTFPHSPLLTALNANPAAAAAAAAFNTATSAAMDDGRTTVSDISDGLKLRELRKKDSRLPESNRLIPNNHTVHLVHSSDGAELYDKRNPGETIHAHFAVSLIQTLPPALRKRANCVWRFGVAGNYKIGDARSFASAYEQDARRMEETTYRWNAVEQRRILSNALVILKAADTIEIRDLLRQGSSASKRPCFRCGRLGCQDTKGRYHVPFLACDGSEVPDVLLEGRSSLRVVEEIKLRQWSDTHDVYALLESPELTDAQKAFLKRETGVQGRPAFSTLRAMINMYPHWWSHDAMHLRYKNNFPLLVDLLLGRKSSALAQPPISADQYRLIDFLHLSSRSLKPTQVSGAVRSLASKLGDFKAWEMKALVTQDLRYLTMHLPLEPAVHRLILLATKITQLVHRSLIETSETYPTAPDDFDLTSIPDDGRLVVPVTVLRALEHEYCALREEIFYQRKPAHMQGITTPSAHRAVHDADDLTQTGPSCWTSQDALETIIGLDERQIGSRLRPVENLVSIHRRSNTLLLMRLLFDIPDLPVTTKGKVMTHPALDGLRLLHPHRRVPPSPLLDNLLERWAAGARVTRTAVTALDRLERLELRSGDVVRSRMREKVDALPYKGEWEMPAVKADGTSERDEVRKDLREDVGRSARFVKVNVGSRVRVAEVVAFYSIPVVEGSPRLVAHIEVFASHMIDSGVSEMIDRGGARVPLVVGVEKIRASVGLTRMARHEGGRLRSASKRMADPHSVPLPPSRGSLDASRPPDAAPRPAHPLPAVDEGADDNDAAWFEDGADVAPPPEDDPAPPDEQPEPVQREEDAVEDVAGDGGGGSAEAQDMPAAAYEGEDERTRALEDELDRTRMDRDAWEAQYQGLLAKLTAMRNTLGDKLKQDADELDRREQEIADLQAANDDLSSTVETLKSELIQSHADADSLHTEVEQLRARAFDSERASSDEAQERELALREAQEDLERVRIERDEWEGEAMRERVRREEQGTRLAQVEMELAQAKAEREVLREERDREMESAANLHAVLEEFQAAKDRELQAMLGDLQTQLHETQNSLDAYRQRASQAEQQLQSAHNDSERVLALAKEVKEKNLLIGKLRHEAVILNEHLTEALRRLKKDSGENSVDRRLITNVLITFLNTPRGDAKRFEMLQLIASILSWSDDQREKVGLQRASGALSSSSIISSGRGGAGKGHARSGKGKAVDEGVENEVCPELGQRRRVFLFLRQNATRALTVLAYKRGRKWDGPATARLAAAALADLDKATELVVHLLEWELDSAD</sequence>
<dbReference type="PANTHER" id="PTHR18921">
    <property type="entry name" value="MYOSIN HEAVY CHAIN - RELATED"/>
    <property type="match status" value="1"/>
</dbReference>
<evidence type="ECO:0000259" key="6">
    <source>
        <dbReference type="PROSITE" id="PS50913"/>
    </source>
</evidence>
<keyword evidence="8" id="KW-1185">Reference proteome</keyword>
<dbReference type="GO" id="GO:0031267">
    <property type="term" value="F:small GTPase binding"/>
    <property type="evidence" value="ECO:0007669"/>
    <property type="project" value="TreeGrafter"/>
</dbReference>
<dbReference type="InterPro" id="IPR019459">
    <property type="entry name" value="GRAB"/>
</dbReference>
<feature type="coiled-coil region" evidence="4">
    <location>
        <begin position="1245"/>
        <end position="1371"/>
    </location>
</feature>
<evidence type="ECO:0000256" key="2">
    <source>
        <dbReference type="ARBA" id="ARBA00023034"/>
    </source>
</evidence>
<reference evidence="7 8" key="1">
    <citation type="submission" date="2021-12" db="EMBL/GenBank/DDBJ databases">
        <title>High titer production of polyol ester of fatty acids by Rhodotorula paludigena BS15 towards product separation-free biomass refinery.</title>
        <authorList>
            <person name="Mano J."/>
            <person name="Ono H."/>
            <person name="Tanaka T."/>
            <person name="Naito K."/>
            <person name="Sushida H."/>
            <person name="Ike M."/>
            <person name="Tokuyasu K."/>
            <person name="Kitaoka M."/>
        </authorList>
    </citation>
    <scope>NUCLEOTIDE SEQUENCE [LARGE SCALE GENOMIC DNA]</scope>
    <source>
        <strain evidence="7 8">BS15</strain>
    </source>
</reference>
<evidence type="ECO:0000256" key="5">
    <source>
        <dbReference type="SAM" id="MobiDB-lite"/>
    </source>
</evidence>
<comment type="subcellular location">
    <subcellularLocation>
        <location evidence="1">Golgi apparatus</location>
    </subcellularLocation>
</comment>
<dbReference type="GO" id="GO:0006888">
    <property type="term" value="P:endoplasmic reticulum to Golgi vesicle-mediated transport"/>
    <property type="evidence" value="ECO:0007669"/>
    <property type="project" value="TreeGrafter"/>
</dbReference>
<feature type="compositionally biased region" description="Basic and acidic residues" evidence="5">
    <location>
        <begin position="143"/>
        <end position="169"/>
    </location>
</feature>
<evidence type="ECO:0000256" key="1">
    <source>
        <dbReference type="ARBA" id="ARBA00004555"/>
    </source>
</evidence>
<feature type="region of interest" description="Disordered" evidence="5">
    <location>
        <begin position="92"/>
        <end position="169"/>
    </location>
</feature>
<dbReference type="EMBL" id="BQKY01000004">
    <property type="protein sequence ID" value="GJN89109.1"/>
    <property type="molecule type" value="Genomic_DNA"/>
</dbReference>
<dbReference type="InterPro" id="IPR000237">
    <property type="entry name" value="GRIP_dom"/>
</dbReference>
<protein>
    <recommendedName>
        <fullName evidence="6">GRIP domain-containing protein</fullName>
    </recommendedName>
</protein>
<feature type="region of interest" description="Disordered" evidence="5">
    <location>
        <begin position="1020"/>
        <end position="1146"/>
    </location>
</feature>
<accession>A0AAV5GF14</accession>
<evidence type="ECO:0000256" key="3">
    <source>
        <dbReference type="ARBA" id="ARBA00023054"/>
    </source>
</evidence>
<dbReference type="GO" id="GO:0007030">
    <property type="term" value="P:Golgi organization"/>
    <property type="evidence" value="ECO:0007669"/>
    <property type="project" value="TreeGrafter"/>
</dbReference>
<evidence type="ECO:0000313" key="7">
    <source>
        <dbReference type="EMBL" id="GJN89109.1"/>
    </source>
</evidence>
<keyword evidence="2" id="KW-0333">Golgi apparatus</keyword>
<comment type="caution">
    <text evidence="7">The sequence shown here is derived from an EMBL/GenBank/DDBJ whole genome shotgun (WGS) entry which is preliminary data.</text>
</comment>